<feature type="transmembrane region" description="Helical" evidence="8">
    <location>
        <begin position="129"/>
        <end position="148"/>
    </location>
</feature>
<dbReference type="InterPro" id="IPR018480">
    <property type="entry name" value="PNAcMuramoyl-5peptid_Trfase_CS"/>
</dbReference>
<dbReference type="GO" id="GO:0071555">
    <property type="term" value="P:cell wall organization"/>
    <property type="evidence" value="ECO:0007669"/>
    <property type="project" value="TreeGrafter"/>
</dbReference>
<keyword evidence="3" id="KW-0808">Transferase</keyword>
<feature type="transmembrane region" description="Helical" evidence="8">
    <location>
        <begin position="308"/>
        <end position="328"/>
    </location>
</feature>
<evidence type="ECO:0000313" key="9">
    <source>
        <dbReference type="EMBL" id="OAI11395.1"/>
    </source>
</evidence>
<dbReference type="GO" id="GO:0005886">
    <property type="term" value="C:plasma membrane"/>
    <property type="evidence" value="ECO:0007669"/>
    <property type="project" value="UniProtKB-SubCell"/>
</dbReference>
<dbReference type="STRING" id="980561.A1359_14720"/>
<keyword evidence="4 8" id="KW-0812">Transmembrane</keyword>
<keyword evidence="10" id="KW-1185">Reference proteome</keyword>
<evidence type="ECO:0008006" key="11">
    <source>
        <dbReference type="Google" id="ProtNLM"/>
    </source>
</evidence>
<feature type="transmembrane region" description="Helical" evidence="8">
    <location>
        <begin position="235"/>
        <end position="253"/>
    </location>
</feature>
<keyword evidence="2" id="KW-1003">Cell membrane</keyword>
<dbReference type="CDD" id="cd06853">
    <property type="entry name" value="GT_WecA_like"/>
    <property type="match status" value="1"/>
</dbReference>
<feature type="transmembrane region" description="Helical" evidence="8">
    <location>
        <begin position="442"/>
        <end position="459"/>
    </location>
</feature>
<evidence type="ECO:0000256" key="8">
    <source>
        <dbReference type="SAM" id="Phobius"/>
    </source>
</evidence>
<dbReference type="EMBL" id="LUUI01000142">
    <property type="protein sequence ID" value="OAI11395.1"/>
    <property type="molecule type" value="Genomic_DNA"/>
</dbReference>
<dbReference type="AlphaFoldDB" id="A0A177N0K7"/>
<keyword evidence="7" id="KW-0460">Magnesium</keyword>
<feature type="transmembrane region" description="Helical" evidence="8">
    <location>
        <begin position="391"/>
        <end position="410"/>
    </location>
</feature>
<comment type="cofactor">
    <cofactor evidence="7">
        <name>Mg(2+)</name>
        <dbReference type="ChEBI" id="CHEBI:18420"/>
    </cofactor>
</comment>
<organism evidence="9 10">
    <name type="scientific">Methylomonas lenta</name>
    <dbReference type="NCBI Taxonomy" id="980561"/>
    <lineage>
        <taxon>Bacteria</taxon>
        <taxon>Pseudomonadati</taxon>
        <taxon>Pseudomonadota</taxon>
        <taxon>Gammaproteobacteria</taxon>
        <taxon>Methylococcales</taxon>
        <taxon>Methylococcaceae</taxon>
        <taxon>Methylomonas</taxon>
    </lineage>
</organism>
<feature type="transmembrane region" description="Helical" evidence="8">
    <location>
        <begin position="98"/>
        <end position="117"/>
    </location>
</feature>
<evidence type="ECO:0000256" key="2">
    <source>
        <dbReference type="ARBA" id="ARBA00022475"/>
    </source>
</evidence>
<dbReference type="PANTHER" id="PTHR22926:SF3">
    <property type="entry name" value="UNDECAPRENYL-PHOSPHATE ALPHA-N-ACETYLGLUCOSAMINYL 1-PHOSPHATE TRANSFERASE"/>
    <property type="match status" value="1"/>
</dbReference>
<evidence type="ECO:0000256" key="6">
    <source>
        <dbReference type="ARBA" id="ARBA00023136"/>
    </source>
</evidence>
<feature type="transmembrane region" description="Helical" evidence="8">
    <location>
        <begin position="6"/>
        <end position="22"/>
    </location>
</feature>
<dbReference type="Proteomes" id="UP000078476">
    <property type="component" value="Unassembled WGS sequence"/>
</dbReference>
<dbReference type="GO" id="GO:0046872">
    <property type="term" value="F:metal ion binding"/>
    <property type="evidence" value="ECO:0007669"/>
    <property type="project" value="UniProtKB-KW"/>
</dbReference>
<evidence type="ECO:0000256" key="4">
    <source>
        <dbReference type="ARBA" id="ARBA00022692"/>
    </source>
</evidence>
<comment type="caution">
    <text evidence="9">The sequence shown here is derived from an EMBL/GenBank/DDBJ whole genome shotgun (WGS) entry which is preliminary data.</text>
</comment>
<feature type="transmembrane region" description="Helical" evidence="8">
    <location>
        <begin position="155"/>
        <end position="173"/>
    </location>
</feature>
<protein>
    <recommendedName>
        <fullName evidence="11">Glycosyl transferase</fullName>
    </recommendedName>
</protein>
<dbReference type="RefSeq" id="WP_066985969.1">
    <property type="nucleotide sequence ID" value="NZ_LUUI01000142.1"/>
</dbReference>
<dbReference type="Pfam" id="PF00953">
    <property type="entry name" value="Glycos_transf_4"/>
    <property type="match status" value="1"/>
</dbReference>
<name>A0A177N0K7_9GAMM</name>
<feature type="transmembrane region" description="Helical" evidence="8">
    <location>
        <begin position="179"/>
        <end position="197"/>
    </location>
</feature>
<feature type="transmembrane region" description="Helical" evidence="8">
    <location>
        <begin position="43"/>
        <end position="64"/>
    </location>
</feature>
<feature type="transmembrane region" description="Helical" evidence="8">
    <location>
        <begin position="522"/>
        <end position="539"/>
    </location>
</feature>
<evidence type="ECO:0000256" key="1">
    <source>
        <dbReference type="ARBA" id="ARBA00004651"/>
    </source>
</evidence>
<dbReference type="GO" id="GO:0016780">
    <property type="term" value="F:phosphotransferase activity, for other substituted phosphate groups"/>
    <property type="evidence" value="ECO:0007669"/>
    <property type="project" value="InterPro"/>
</dbReference>
<feature type="binding site" evidence="7">
    <location>
        <position position="147"/>
    </location>
    <ligand>
        <name>Mg(2+)</name>
        <dbReference type="ChEBI" id="CHEBI:18420"/>
    </ligand>
</feature>
<keyword evidence="6 8" id="KW-0472">Membrane</keyword>
<evidence type="ECO:0000256" key="3">
    <source>
        <dbReference type="ARBA" id="ARBA00022679"/>
    </source>
</evidence>
<keyword evidence="5 8" id="KW-1133">Transmembrane helix</keyword>
<feature type="transmembrane region" description="Helical" evidence="8">
    <location>
        <begin position="354"/>
        <end position="379"/>
    </location>
</feature>
<dbReference type="GO" id="GO:0044038">
    <property type="term" value="P:cell wall macromolecule biosynthetic process"/>
    <property type="evidence" value="ECO:0007669"/>
    <property type="project" value="TreeGrafter"/>
</dbReference>
<keyword evidence="7" id="KW-0479">Metal-binding</keyword>
<dbReference type="GO" id="GO:0009103">
    <property type="term" value="P:lipopolysaccharide biosynthetic process"/>
    <property type="evidence" value="ECO:0007669"/>
    <property type="project" value="TreeGrafter"/>
</dbReference>
<proteinExistence type="predicted"/>
<feature type="transmembrane region" description="Helical" evidence="8">
    <location>
        <begin position="491"/>
        <end position="510"/>
    </location>
</feature>
<dbReference type="OrthoDB" id="9783652at2"/>
<accession>A0A177N0K7</accession>
<comment type="subcellular location">
    <subcellularLocation>
        <location evidence="1">Cell membrane</location>
        <topology evidence="1">Multi-pass membrane protein</topology>
    </subcellularLocation>
</comment>
<feature type="transmembrane region" description="Helical" evidence="8">
    <location>
        <begin position="70"/>
        <end position="86"/>
    </location>
</feature>
<dbReference type="PANTHER" id="PTHR22926">
    <property type="entry name" value="PHOSPHO-N-ACETYLMURAMOYL-PENTAPEPTIDE-TRANSFERASE"/>
    <property type="match status" value="1"/>
</dbReference>
<feature type="transmembrane region" description="Helical" evidence="8">
    <location>
        <begin position="274"/>
        <end position="302"/>
    </location>
</feature>
<feature type="binding site" evidence="7">
    <location>
        <position position="207"/>
    </location>
    <ligand>
        <name>Mg(2+)</name>
        <dbReference type="ChEBI" id="CHEBI:18420"/>
    </ligand>
</feature>
<dbReference type="PROSITE" id="PS01348">
    <property type="entry name" value="MRAY_2"/>
    <property type="match status" value="1"/>
</dbReference>
<evidence type="ECO:0000256" key="5">
    <source>
        <dbReference type="ARBA" id="ARBA00022989"/>
    </source>
</evidence>
<sequence>MELFLSFTLSTLISVLLMPFLIKNAKHLGMLDEPDERKVHTKTIPRCGGLGLSIATLVTVLILAPFEEPFSCLLIGGSIIVLFGVLDDIFNLHYKWKFFGQFIAVFFVLYHGIYLKYLPFAGLDSASLWISYPLTFVFVVGVTNAVNLSDGLDGLAAGIMLMTLAAVAFFADFVGGSNLALIALALIGGILGFLRFNSHPAIVFMGDTGSQFIGFMAAFLCIYLTENVYMTLNPALPLLLLGLPVLDTLMVMSQRIYIGKSPFSPDKRHIHHRLLALGFSHAESVSFIYALQSVFLLAAFVLRYQSDLTVLGCYILICGLILTFFFWAQQTGWHFRTDNDVADRRRGILRQFDWLYWGARLYIEFALLLYLWAMMFAMFKSFSIFSEPDPFFLLSVFLSALLVILFNCPLLSSLIKLSVYITATFSGFILTSDHFNDPYIDIAVNSFLIGLMVVIFIGIRVTRRNIFSFSTQDLLISLFAVAAVLLSNTPFPVNFLFKLLCMAYAIEYLFNFNLRPYKLLKISALIAGIMVFAVLMQGYDLKSNSFAIKANFPFSSLFVETP</sequence>
<dbReference type="InterPro" id="IPR000715">
    <property type="entry name" value="Glycosyl_transferase_4"/>
</dbReference>
<reference evidence="9 10" key="1">
    <citation type="submission" date="2016-03" db="EMBL/GenBank/DDBJ databases">
        <authorList>
            <person name="Ploux O."/>
        </authorList>
    </citation>
    <scope>NUCLEOTIDE SEQUENCE [LARGE SCALE GENOMIC DNA]</scope>
    <source>
        <strain evidence="9 10">R-45370</strain>
    </source>
</reference>
<evidence type="ECO:0000256" key="7">
    <source>
        <dbReference type="PIRSR" id="PIRSR600715-1"/>
    </source>
</evidence>
<feature type="transmembrane region" description="Helical" evidence="8">
    <location>
        <begin position="466"/>
        <end position="485"/>
    </location>
</feature>
<evidence type="ECO:0000313" key="10">
    <source>
        <dbReference type="Proteomes" id="UP000078476"/>
    </source>
</evidence>
<gene>
    <name evidence="9" type="ORF">A1359_14720</name>
</gene>
<feature type="transmembrane region" description="Helical" evidence="8">
    <location>
        <begin position="209"/>
        <end position="229"/>
    </location>
</feature>
<feature type="transmembrane region" description="Helical" evidence="8">
    <location>
        <begin position="417"/>
        <end position="436"/>
    </location>
</feature>